<evidence type="ECO:0000313" key="10">
    <source>
        <dbReference type="EMBL" id="MDL5057826.1"/>
    </source>
</evidence>
<dbReference type="InterPro" id="IPR009613">
    <property type="entry name" value="LMF"/>
</dbReference>
<feature type="transmembrane region" description="Helical" evidence="7">
    <location>
        <begin position="453"/>
        <end position="474"/>
    </location>
</feature>
<evidence type="ECO:0000256" key="7">
    <source>
        <dbReference type="SAM" id="Phobius"/>
    </source>
</evidence>
<sequence length="635" mass="72903">MPENESNCHSDTPKTGEQLTGKNLLIIDGDCGFCRRWAMYFRQIARDGFEIVTSQEAGESFPQIASKQFAQSVAYIDKDGQISFAAEACFRALSLNPLLAFLPKLYVALRPFAVLTEWVYGFVASNRYFFSKVTALLWGKKIEIPRYQLLQFLFLRGLGLIYLVAFLSLVTQMTGLFGSQGVMPIQGYMQMVGQILGQRGDSLLAVWYVPSVFWLGQSDFFLMAVVWAGVIASLFLIVNIAPALAAAACFVLYLSICAVGEPFMSFQWDALLLEVGFLAIFFAPWKWWPWAGSPAASRVMVWLCRWLLFRFMFSSGVVKLSSQDPTWADWTALNYHYYTQPIPNPLSWFAHQLPEWFDKMSVGGMFLIQLIVPFFIFAPRRLRFVAGLLLAFLQITIILTGNYTFFNALTLLLILMCWDDQALEGGMRRISRRNQEWNPPVAVISENFFKRRVIVPLVAVLVVWMSVTPFMGAFRRPAPEWVSFWNRHLGQFRLVNGYGLFAGMTTQRREIVIEGSDNGVDWLAYEFKYKPGDVTRLPAQIAPFQPRLDWQMWFAALGNYQGNPWLLNLQGRILQGSEPVRKLLGTDPFDGRPPRYIRAVVYDYRFTSIDEWRETGHWWSRKLLGLYNPVLERRD</sequence>
<dbReference type="InterPro" id="IPR057433">
    <property type="entry name" value="LMF1/2_C"/>
</dbReference>
<dbReference type="PANTHER" id="PTHR14463:SF10">
    <property type="entry name" value="LIPASE MATURATION FACTOR 1"/>
    <property type="match status" value="1"/>
</dbReference>
<dbReference type="InterPro" id="IPR057434">
    <property type="entry name" value="LMF1/2_N"/>
</dbReference>
<dbReference type="EMBL" id="JASVEJ010000039">
    <property type="protein sequence ID" value="MDL5057826.1"/>
    <property type="molecule type" value="Genomic_DNA"/>
</dbReference>
<comment type="similarity">
    <text evidence="2">Belongs to the lipase maturation factor family.</text>
</comment>
<keyword evidence="11" id="KW-1185">Reference proteome</keyword>
<feature type="transmembrane region" description="Helical" evidence="7">
    <location>
        <begin position="245"/>
        <end position="264"/>
    </location>
</feature>
<feature type="transmembrane region" description="Helical" evidence="7">
    <location>
        <begin position="149"/>
        <end position="170"/>
    </location>
</feature>
<feature type="domain" description="Lipase maturation factor 1/2 C-terminal" evidence="9">
    <location>
        <begin position="494"/>
        <end position="629"/>
    </location>
</feature>
<name>A0ABT7M456_9CYAN</name>
<keyword evidence="4" id="KW-0256">Endoplasmic reticulum</keyword>
<keyword evidence="3 7" id="KW-0812">Transmembrane</keyword>
<proteinExistence type="inferred from homology"/>
<feature type="transmembrane region" description="Helical" evidence="7">
    <location>
        <begin position="385"/>
        <end position="406"/>
    </location>
</feature>
<feature type="domain" description="Lipase maturation factor 1/2 N-terminal" evidence="8">
    <location>
        <begin position="264"/>
        <end position="423"/>
    </location>
</feature>
<feature type="transmembrane region" description="Helical" evidence="7">
    <location>
        <begin position="300"/>
        <end position="318"/>
    </location>
</feature>
<evidence type="ECO:0000256" key="1">
    <source>
        <dbReference type="ARBA" id="ARBA00004477"/>
    </source>
</evidence>
<dbReference type="Proteomes" id="UP001230986">
    <property type="component" value="Unassembled WGS sequence"/>
</dbReference>
<evidence type="ECO:0000256" key="6">
    <source>
        <dbReference type="ARBA" id="ARBA00023136"/>
    </source>
</evidence>
<reference evidence="10 11" key="1">
    <citation type="submission" date="2023-06" db="EMBL/GenBank/DDBJ databases">
        <title>Whole genome sequence of Oscillatoria calcuttensis NRMC-F 0142.</title>
        <authorList>
            <person name="Shakena Fathima T."/>
            <person name="Muralitharan G."/>
            <person name="Thajuddin N."/>
        </authorList>
    </citation>
    <scope>NUCLEOTIDE SEQUENCE [LARGE SCALE GENOMIC DNA]</scope>
    <source>
        <strain evidence="10 11">NRMC-F 0142</strain>
    </source>
</reference>
<gene>
    <name evidence="10" type="ORF">QQ055_10225</name>
</gene>
<evidence type="ECO:0000256" key="4">
    <source>
        <dbReference type="ARBA" id="ARBA00022824"/>
    </source>
</evidence>
<evidence type="ECO:0000256" key="5">
    <source>
        <dbReference type="ARBA" id="ARBA00022989"/>
    </source>
</evidence>
<feature type="transmembrane region" description="Helical" evidence="7">
    <location>
        <begin position="360"/>
        <end position="378"/>
    </location>
</feature>
<dbReference type="Pfam" id="PF04134">
    <property type="entry name" value="DCC1-like"/>
    <property type="match status" value="1"/>
</dbReference>
<dbReference type="Pfam" id="PF06762">
    <property type="entry name" value="LMF1"/>
    <property type="match status" value="1"/>
</dbReference>
<evidence type="ECO:0000313" key="11">
    <source>
        <dbReference type="Proteomes" id="UP001230986"/>
    </source>
</evidence>
<evidence type="ECO:0000259" key="9">
    <source>
        <dbReference type="Pfam" id="PF25179"/>
    </source>
</evidence>
<evidence type="ECO:0000256" key="2">
    <source>
        <dbReference type="ARBA" id="ARBA00005512"/>
    </source>
</evidence>
<keyword evidence="6 7" id="KW-0472">Membrane</keyword>
<comment type="subcellular location">
    <subcellularLocation>
        <location evidence="1">Endoplasmic reticulum membrane</location>
        <topology evidence="1">Multi-pass membrane protein</topology>
    </subcellularLocation>
</comment>
<dbReference type="InterPro" id="IPR007263">
    <property type="entry name" value="DCC1-like"/>
</dbReference>
<feature type="transmembrane region" description="Helical" evidence="7">
    <location>
        <begin position="270"/>
        <end position="288"/>
    </location>
</feature>
<keyword evidence="5 7" id="KW-1133">Transmembrane helix</keyword>
<evidence type="ECO:0000259" key="8">
    <source>
        <dbReference type="Pfam" id="PF06762"/>
    </source>
</evidence>
<dbReference type="PANTHER" id="PTHR14463">
    <property type="entry name" value="LIPASE MATURATION FACTOR"/>
    <property type="match status" value="1"/>
</dbReference>
<evidence type="ECO:0000256" key="3">
    <source>
        <dbReference type="ARBA" id="ARBA00022692"/>
    </source>
</evidence>
<comment type="caution">
    <text evidence="10">The sequence shown here is derived from an EMBL/GenBank/DDBJ whole genome shotgun (WGS) entry which is preliminary data.</text>
</comment>
<dbReference type="Pfam" id="PF25179">
    <property type="entry name" value="LMF1_C"/>
    <property type="match status" value="1"/>
</dbReference>
<accession>A0ABT7M456</accession>
<dbReference type="RefSeq" id="WP_285965266.1">
    <property type="nucleotide sequence ID" value="NZ_JASVEJ010000039.1"/>
</dbReference>
<protein>
    <submittedName>
        <fullName evidence="10">Lipase maturation factor family protein</fullName>
    </submittedName>
</protein>
<organism evidence="10 11">
    <name type="scientific">Geitlerinema calcuttense NRMC-F 0142</name>
    <dbReference type="NCBI Taxonomy" id="2922238"/>
    <lineage>
        <taxon>Bacteria</taxon>
        <taxon>Bacillati</taxon>
        <taxon>Cyanobacteriota</taxon>
        <taxon>Cyanophyceae</taxon>
        <taxon>Geitlerinematales</taxon>
        <taxon>Geitlerinemataceae</taxon>
        <taxon>Geitlerinema</taxon>
    </lineage>
</organism>